<evidence type="ECO:0000313" key="13">
    <source>
        <dbReference type="Proteomes" id="UP000717328"/>
    </source>
</evidence>
<evidence type="ECO:0000256" key="2">
    <source>
        <dbReference type="ARBA" id="ARBA00022525"/>
    </source>
</evidence>
<comment type="function">
    <text evidence="8">Lytic polysaccharide monooxygenase (LMPO) that depolymerizes crystalline and amorphous polysaccharides via the oxidation of scissile alpha- or beta-(1-4)-glycosidic bonds, yielding C1 and/or C4 oxidation products. Catalysis by LPMOs requires the reduction of the active-site copper from Cu(II) to Cu(I) by a reducing agent and H(2)O(2) or O(2) as a cosubstrate.</text>
</comment>
<evidence type="ECO:0000256" key="7">
    <source>
        <dbReference type="ARBA" id="ARBA00044502"/>
    </source>
</evidence>
<feature type="domain" description="Auxiliary Activity family 9 catalytic" evidence="11">
    <location>
        <begin position="96"/>
        <end position="301"/>
    </location>
</feature>
<reference evidence="12" key="2">
    <citation type="submission" date="2021-10" db="EMBL/GenBank/DDBJ databases">
        <title>Phylogenomics reveals ancestral predisposition of the termite-cultivated fungus Termitomyces towards a domesticated lifestyle.</title>
        <authorList>
            <person name="Auxier B."/>
            <person name="Grum-Grzhimaylo A."/>
            <person name="Cardenas M.E."/>
            <person name="Lodge J.D."/>
            <person name="Laessoe T."/>
            <person name="Pedersen O."/>
            <person name="Smith M.E."/>
            <person name="Kuyper T.W."/>
            <person name="Franco-Molano E.A."/>
            <person name="Baroni T.J."/>
            <person name="Aanen D.K."/>
        </authorList>
    </citation>
    <scope>NUCLEOTIDE SEQUENCE</scope>
    <source>
        <strain evidence="12">D49</strain>
    </source>
</reference>
<evidence type="ECO:0000256" key="5">
    <source>
        <dbReference type="ARBA" id="ARBA00023277"/>
    </source>
</evidence>
<dbReference type="GO" id="GO:0030245">
    <property type="term" value="P:cellulose catabolic process"/>
    <property type="evidence" value="ECO:0007669"/>
    <property type="project" value="UniProtKB-UniRule"/>
</dbReference>
<keyword evidence="3 8" id="KW-0136">Cellulose degradation</keyword>
<dbReference type="PANTHER" id="PTHR33353:SF17">
    <property type="entry name" value="ENDO-BETA-1,4-GLUCANASE D"/>
    <property type="match status" value="1"/>
</dbReference>
<dbReference type="Pfam" id="PF03443">
    <property type="entry name" value="AA9"/>
    <property type="match status" value="1"/>
</dbReference>
<dbReference type="GO" id="GO:0005576">
    <property type="term" value="C:extracellular region"/>
    <property type="evidence" value="ECO:0007669"/>
    <property type="project" value="UniProtKB-SubCell"/>
</dbReference>
<dbReference type="EC" id="1.14.99.56" evidence="8"/>
<keyword evidence="13" id="KW-1185">Reference proteome</keyword>
<evidence type="ECO:0000256" key="4">
    <source>
        <dbReference type="ARBA" id="ARBA00023157"/>
    </source>
</evidence>
<dbReference type="GO" id="GO:0008810">
    <property type="term" value="F:cellulase activity"/>
    <property type="evidence" value="ECO:0007669"/>
    <property type="project" value="UniProtKB-UniRule"/>
</dbReference>
<dbReference type="EMBL" id="JABCKI010006097">
    <property type="protein sequence ID" value="KAG5635421.1"/>
    <property type="molecule type" value="Genomic_DNA"/>
</dbReference>
<feature type="signal peptide" evidence="10">
    <location>
        <begin position="1"/>
        <end position="16"/>
    </location>
</feature>
<keyword evidence="6 8" id="KW-0624">Polysaccharide degradation</keyword>
<dbReference type="OrthoDB" id="2525337at2759"/>
<dbReference type="GO" id="GO:0030248">
    <property type="term" value="F:cellulose binding"/>
    <property type="evidence" value="ECO:0007669"/>
    <property type="project" value="UniProtKB-UniRule"/>
</dbReference>
<feature type="transmembrane region" description="Helical" evidence="9">
    <location>
        <begin position="83"/>
        <end position="103"/>
    </location>
</feature>
<dbReference type="Proteomes" id="UP000717328">
    <property type="component" value="Unassembled WGS sequence"/>
</dbReference>
<keyword evidence="5 8" id="KW-0119">Carbohydrate metabolism</keyword>
<keyword evidence="2 8" id="KW-0964">Secreted</keyword>
<keyword evidence="10" id="KW-0732">Signal</keyword>
<evidence type="ECO:0000259" key="11">
    <source>
        <dbReference type="Pfam" id="PF03443"/>
    </source>
</evidence>
<evidence type="ECO:0000256" key="3">
    <source>
        <dbReference type="ARBA" id="ARBA00023001"/>
    </source>
</evidence>
<comment type="domain">
    <text evidence="8">Has a modular structure: an endo-beta-1,4-glucanase catalytic module at the N-terminus, a linker rich in serines and threonines, and a C-terminal carbohydrate-binding module (CBM).</text>
</comment>
<comment type="subcellular location">
    <subcellularLocation>
        <location evidence="1 8">Secreted</location>
    </subcellularLocation>
</comment>
<dbReference type="Gene3D" id="2.70.50.70">
    <property type="match status" value="1"/>
</dbReference>
<keyword evidence="9" id="KW-1133">Transmembrane helix</keyword>
<keyword evidence="4 8" id="KW-1015">Disulfide bond</keyword>
<evidence type="ECO:0000256" key="10">
    <source>
        <dbReference type="SAM" id="SignalP"/>
    </source>
</evidence>
<gene>
    <name evidence="12" type="ORF">H0H81_011326</name>
</gene>
<evidence type="ECO:0000256" key="6">
    <source>
        <dbReference type="ARBA" id="ARBA00023326"/>
    </source>
</evidence>
<accession>A0A9P7FR35</accession>
<name>A0A9P7FR35_9AGAR</name>
<protein>
    <recommendedName>
        <fullName evidence="8">AA9 family lytic polysaccharide monooxygenase</fullName>
        <ecNumber evidence="8">1.14.99.56</ecNumber>
    </recommendedName>
    <alternativeName>
        <fullName evidence="8">Endo-beta-1,4-glucanase</fullName>
    </alternativeName>
    <alternativeName>
        <fullName evidence="8">Glycosyl hydrolase 61 family protein</fullName>
    </alternativeName>
</protein>
<evidence type="ECO:0000256" key="8">
    <source>
        <dbReference type="RuleBase" id="RU368122"/>
    </source>
</evidence>
<organism evidence="12 13">
    <name type="scientific">Sphagnurus paluster</name>
    <dbReference type="NCBI Taxonomy" id="117069"/>
    <lineage>
        <taxon>Eukaryota</taxon>
        <taxon>Fungi</taxon>
        <taxon>Dikarya</taxon>
        <taxon>Basidiomycota</taxon>
        <taxon>Agaricomycotina</taxon>
        <taxon>Agaricomycetes</taxon>
        <taxon>Agaricomycetidae</taxon>
        <taxon>Agaricales</taxon>
        <taxon>Tricholomatineae</taxon>
        <taxon>Lyophyllaceae</taxon>
        <taxon>Sphagnurus</taxon>
    </lineage>
</organism>
<reference evidence="12" key="1">
    <citation type="submission" date="2021-02" db="EMBL/GenBank/DDBJ databases">
        <authorList>
            <person name="Nieuwenhuis M."/>
            <person name="Van De Peppel L.J.J."/>
        </authorList>
    </citation>
    <scope>NUCLEOTIDE SEQUENCE</scope>
    <source>
        <strain evidence="12">D49</strain>
    </source>
</reference>
<dbReference type="InterPro" id="IPR005103">
    <property type="entry name" value="AA9_LPMO"/>
</dbReference>
<dbReference type="PANTHER" id="PTHR33353">
    <property type="entry name" value="PUTATIVE (AFU_ORTHOLOGUE AFUA_1G12560)-RELATED"/>
    <property type="match status" value="1"/>
</dbReference>
<proteinExistence type="inferred from homology"/>
<evidence type="ECO:0000256" key="1">
    <source>
        <dbReference type="ARBA" id="ARBA00004613"/>
    </source>
</evidence>
<feature type="chain" id="PRO_5040462306" description="AA9 family lytic polysaccharide monooxygenase" evidence="10">
    <location>
        <begin position="17"/>
        <end position="321"/>
    </location>
</feature>
<keyword evidence="9" id="KW-0472">Membrane</keyword>
<dbReference type="InterPro" id="IPR049892">
    <property type="entry name" value="AA9"/>
</dbReference>
<evidence type="ECO:0000256" key="9">
    <source>
        <dbReference type="SAM" id="Phobius"/>
    </source>
</evidence>
<comment type="caution">
    <text evidence="12">The sequence shown here is derived from an EMBL/GenBank/DDBJ whole genome shotgun (WGS) entry which is preliminary data.</text>
</comment>
<dbReference type="AlphaFoldDB" id="A0A9P7FR35"/>
<sequence length="321" mass="35158">MWHAIYFMGELRLCFGLWMCYIDERLFCNVIAHWRHGGPLYTRLSGNLADVNIFKPSVATIMRVTVWKVYEEIPVYKMQLTSFLFLASFIAAVSAHTTVYGVWINGAFQGDGRNSYIRSPPNNNPVKDLKSGAMACNVNNRAVGKTLSVKAGDKVTFEWYHDNRNDDILAGSHKGPIQVYMAPTSSNGNGNVWTKIFSDSYSGSWATDRMINARGQHSINVPNVPAGDYLLRPEIAALHEADSLYTQNPARGVQMYMSCIQVKVTSNGNQGLPGGTSFPGTYTDSTQGIKFNVYNEAATSYRAPGPAVWGGAAGGSIGKVG</sequence>
<comment type="catalytic activity">
    <reaction evidence="8">
        <text>[(1-&gt;4)-beta-D-glucosyl]n+m + reduced acceptor + O2 = 4-dehydro-beta-D-glucosyl-[(1-&gt;4)-beta-D-glucosyl]n-1 + [(1-&gt;4)-beta-D-glucosyl]m + acceptor + H2O.</text>
        <dbReference type="EC" id="1.14.99.56"/>
    </reaction>
</comment>
<evidence type="ECO:0000313" key="12">
    <source>
        <dbReference type="EMBL" id="KAG5635421.1"/>
    </source>
</evidence>
<keyword evidence="9" id="KW-0812">Transmembrane</keyword>
<dbReference type="CDD" id="cd21175">
    <property type="entry name" value="LPMO_AA9"/>
    <property type="match status" value="1"/>
</dbReference>
<comment type="similarity">
    <text evidence="7">Belongs to the polysaccharide monooxygenase AA9 family.</text>
</comment>